<evidence type="ECO:0000256" key="6">
    <source>
        <dbReference type="ARBA" id="ARBA00023187"/>
    </source>
</evidence>
<evidence type="ECO:0000256" key="2">
    <source>
        <dbReference type="ARBA" id="ARBA00015189"/>
    </source>
</evidence>
<keyword evidence="5 8" id="KW-0694">RNA-binding</keyword>
<dbReference type="EMBL" id="GG666549">
    <property type="protein sequence ID" value="EEN56696.1"/>
    <property type="molecule type" value="Genomic_DNA"/>
</dbReference>
<organism>
    <name type="scientific">Branchiostoma floridae</name>
    <name type="common">Florida lancelet</name>
    <name type="synonym">Amphioxus</name>
    <dbReference type="NCBI Taxonomy" id="7739"/>
    <lineage>
        <taxon>Eukaryota</taxon>
        <taxon>Metazoa</taxon>
        <taxon>Chordata</taxon>
        <taxon>Cephalochordata</taxon>
        <taxon>Leptocardii</taxon>
        <taxon>Amphioxiformes</taxon>
        <taxon>Branchiostomatidae</taxon>
        <taxon>Branchiostoma</taxon>
    </lineage>
</organism>
<feature type="compositionally biased region" description="Polar residues" evidence="9">
    <location>
        <begin position="569"/>
        <end position="583"/>
    </location>
</feature>
<keyword evidence="6" id="KW-0508">mRNA splicing</keyword>
<evidence type="ECO:0000256" key="1">
    <source>
        <dbReference type="ARBA" id="ARBA00006938"/>
    </source>
</evidence>
<protein>
    <recommendedName>
        <fullName evidence="2">RNA-binding protein 48</fullName>
    </recommendedName>
</protein>
<sequence>MAAPMDKVAEHHKQKQICASRPAYRQGRRDRAVKVYTVNQESRYLLVMYVLLSPGVHSEPGVQVYTVNQESRYLLVMYVLLSPGVHSEPGVQVYTVNQESRYLLVMYVLLSPGVHSEPGVQVYTVNQESRYLLVMYVLLSPGVHSEPGVQVYTVNQESRYLLVMYVLLSPGVHSEPGVQVYTVNQESRYLLVMYVLLSPGVHSEPGVQVYTVNQESRYLLVMYVLLSPGVHSEPGVQVYTVNQESRYLLVMYVLLSPGVHSEPGVQVYTVNQESRYLLVQGVPAIGVSEDLVKRFALYGAVQEYRILHEYPAEEFTQAYWIKFDRLQAARVAKRKLDEYSFFGGVLHVSYAPEFETVQDTREKLGERRLLIANKTRGNDRVKQQSTPPQQERRKPQASTSASTSTLQTEPSHGTNYQEGFPPVPSEVETFPALPAPPQHQWYHPAHHHSQWDVPKVASKQGVYPLGYDARLSVQPPNTDQSNTRNKTPSDNQAEDSGPLIGPQLPPKDQSGDSNEGATGQAVVRPDLVPRQVLAGRKRPAPPGFFGEALEEEKYSKGEDEDVEEDNELQKTSCPDTGSSSMNRTAIFVRQKMRQISQTRTLSSGGRSSRSGSSSSSSSSGSSKTTTRRRI</sequence>
<feature type="compositionally biased region" description="Low complexity" evidence="9">
    <location>
        <begin position="396"/>
        <end position="408"/>
    </location>
</feature>
<feature type="compositionally biased region" description="Low complexity" evidence="9">
    <location>
        <begin position="596"/>
        <end position="624"/>
    </location>
</feature>
<dbReference type="SUPFAM" id="SSF54928">
    <property type="entry name" value="RNA-binding domain, RBD"/>
    <property type="match status" value="1"/>
</dbReference>
<feature type="region of interest" description="Disordered" evidence="9">
    <location>
        <begin position="371"/>
        <end position="446"/>
    </location>
</feature>
<accession>C3YSJ5</accession>
<proteinExistence type="inferred from homology"/>
<dbReference type="PANTHER" id="PTHR20957:SF0">
    <property type="entry name" value="RNA-BINDING PROTEIN 48"/>
    <property type="match status" value="1"/>
</dbReference>
<keyword evidence="3" id="KW-0507">mRNA processing</keyword>
<dbReference type="STRING" id="7739.C3YSJ5"/>
<dbReference type="GO" id="GO:0005681">
    <property type="term" value="C:spliceosomal complex"/>
    <property type="evidence" value="ECO:0007669"/>
    <property type="project" value="UniProtKB-KW"/>
</dbReference>
<reference evidence="11" key="1">
    <citation type="journal article" date="2008" name="Nature">
        <title>The amphioxus genome and the evolution of the chordate karyotype.</title>
        <authorList>
            <consortium name="US DOE Joint Genome Institute (JGI-PGF)"/>
            <person name="Putnam N.H."/>
            <person name="Butts T."/>
            <person name="Ferrier D.E.K."/>
            <person name="Furlong R.F."/>
            <person name="Hellsten U."/>
            <person name="Kawashima T."/>
            <person name="Robinson-Rechavi M."/>
            <person name="Shoguchi E."/>
            <person name="Terry A."/>
            <person name="Yu J.-K."/>
            <person name="Benito-Gutierrez E.L."/>
            <person name="Dubchak I."/>
            <person name="Garcia-Fernandez J."/>
            <person name="Gibson-Brown J.J."/>
            <person name="Grigoriev I.V."/>
            <person name="Horton A.C."/>
            <person name="de Jong P.J."/>
            <person name="Jurka J."/>
            <person name="Kapitonov V.V."/>
            <person name="Kohara Y."/>
            <person name="Kuroki Y."/>
            <person name="Lindquist E."/>
            <person name="Lucas S."/>
            <person name="Osoegawa K."/>
            <person name="Pennacchio L.A."/>
            <person name="Salamov A.A."/>
            <person name="Satou Y."/>
            <person name="Sauka-Spengler T."/>
            <person name="Schmutz J."/>
            <person name="Shin-I T."/>
            <person name="Toyoda A."/>
            <person name="Bronner-Fraser M."/>
            <person name="Fujiyama A."/>
            <person name="Holland L.Z."/>
            <person name="Holland P.W.H."/>
            <person name="Satoh N."/>
            <person name="Rokhsar D.S."/>
        </authorList>
    </citation>
    <scope>NUCLEOTIDE SEQUENCE [LARGE SCALE GENOMIC DNA]</scope>
    <source>
        <strain evidence="11">S238N-H82</strain>
        <tissue evidence="11">Testes</tissue>
    </source>
</reference>
<dbReference type="InParanoid" id="C3YSJ5"/>
<evidence type="ECO:0000259" key="10">
    <source>
        <dbReference type="PROSITE" id="PS50102"/>
    </source>
</evidence>
<keyword evidence="4" id="KW-0747">Spliceosome</keyword>
<evidence type="ECO:0000256" key="7">
    <source>
        <dbReference type="ARBA" id="ARBA00035004"/>
    </source>
</evidence>
<dbReference type="CDD" id="cd12442">
    <property type="entry name" value="RRM_RBM48"/>
    <property type="match status" value="1"/>
</dbReference>
<feature type="compositionally biased region" description="Polar residues" evidence="9">
    <location>
        <begin position="474"/>
        <end position="491"/>
    </location>
</feature>
<comment type="similarity">
    <text evidence="1">Belongs to the RBM48 family.</text>
</comment>
<dbReference type="InterPro" id="IPR012677">
    <property type="entry name" value="Nucleotide-bd_a/b_plait_sf"/>
</dbReference>
<dbReference type="PANTHER" id="PTHR20957">
    <property type="entry name" value="RNA-BINDING PROTEIN 48"/>
    <property type="match status" value="1"/>
</dbReference>
<dbReference type="Gene3D" id="3.30.70.330">
    <property type="match status" value="1"/>
</dbReference>
<dbReference type="InterPro" id="IPR000504">
    <property type="entry name" value="RRM_dom"/>
</dbReference>
<evidence type="ECO:0000256" key="3">
    <source>
        <dbReference type="ARBA" id="ARBA00022664"/>
    </source>
</evidence>
<evidence type="ECO:0000313" key="11">
    <source>
        <dbReference type="EMBL" id="EEN56696.1"/>
    </source>
</evidence>
<dbReference type="InterPro" id="IPR034264">
    <property type="entry name" value="RBM48_RRM"/>
</dbReference>
<name>C3YSJ5_BRAFL</name>
<evidence type="ECO:0000256" key="4">
    <source>
        <dbReference type="ARBA" id="ARBA00022728"/>
    </source>
</evidence>
<dbReference type="GO" id="GO:0003723">
    <property type="term" value="F:RNA binding"/>
    <property type="evidence" value="ECO:0007669"/>
    <property type="project" value="UniProtKB-UniRule"/>
</dbReference>
<evidence type="ECO:0000256" key="5">
    <source>
        <dbReference type="ARBA" id="ARBA00022884"/>
    </source>
</evidence>
<feature type="domain" description="RRM" evidence="10">
    <location>
        <begin position="275"/>
        <end position="353"/>
    </location>
</feature>
<evidence type="ECO:0000256" key="8">
    <source>
        <dbReference type="PROSITE-ProRule" id="PRU00176"/>
    </source>
</evidence>
<evidence type="ECO:0000256" key="9">
    <source>
        <dbReference type="SAM" id="MobiDB-lite"/>
    </source>
</evidence>
<dbReference type="PROSITE" id="PS50102">
    <property type="entry name" value="RRM"/>
    <property type="match status" value="1"/>
</dbReference>
<dbReference type="eggNOG" id="ENOG502QSNB">
    <property type="taxonomic scope" value="Eukaryota"/>
</dbReference>
<dbReference type="GO" id="GO:0008380">
    <property type="term" value="P:RNA splicing"/>
    <property type="evidence" value="ECO:0007669"/>
    <property type="project" value="UniProtKB-KW"/>
</dbReference>
<dbReference type="AlphaFoldDB" id="C3YSJ5"/>
<dbReference type="FunFam" id="3.30.70.330:FF:000424">
    <property type="entry name" value="RNA-binding protein 48 isoform X4"/>
    <property type="match status" value="1"/>
</dbReference>
<dbReference type="InterPro" id="IPR039599">
    <property type="entry name" value="RBM48"/>
</dbReference>
<dbReference type="InterPro" id="IPR035979">
    <property type="entry name" value="RBD_domain_sf"/>
</dbReference>
<feature type="region of interest" description="Disordered" evidence="9">
    <location>
        <begin position="469"/>
        <end position="630"/>
    </location>
</feature>
<dbReference type="GO" id="GO:0006397">
    <property type="term" value="P:mRNA processing"/>
    <property type="evidence" value="ECO:0007669"/>
    <property type="project" value="UniProtKB-KW"/>
</dbReference>
<comment type="function">
    <text evidence="7">As a component of the minor spliceosome, involved in the splicing of U12-type introns in pre-mRNAs.</text>
</comment>
<gene>
    <name evidence="11" type="ORF">BRAFLDRAFT_67748</name>
</gene>